<sequence length="330" mass="36910">MNILVTGGAGYIGSHTVKMLHRMGINVVAYDNLVKGHEEAVKCDIFVKGDIFDSELLRDTIKRYNIDSVIHFAAYSLVGESMEKPMMYYKNNVEGTLNLLEVMLDCNVKRLVFSSTAAVYGEPERVPITEDLPKNPTNVYGRTKLIMEGAMEDYSRSYGLKYIALRYFNACGADEEGDIGEDHNPESHLIPLVLQAALGKRDSIKVFGDDYPTKDGTCIRDYIHVNDLAYAHYLALKALYEGHESDVFNLGNGVGFSVKEIIDAAEEAVGHPIKREIVGRRPGDPAVLIASSEKIKKELGWKPKYTDIKEIIKTAYNWHKNHPDGFSKKA</sequence>
<dbReference type="RefSeq" id="WP_008909618.1">
    <property type="nucleotide sequence ID" value="NZ_CAKP01000119.1"/>
</dbReference>
<comment type="pathway">
    <text evidence="3 11">Carbohydrate metabolism; galactose metabolism.</text>
</comment>
<comment type="catalytic activity">
    <reaction evidence="1 11">
        <text>UDP-alpha-D-glucose = UDP-alpha-D-galactose</text>
        <dbReference type="Rhea" id="RHEA:22168"/>
        <dbReference type="ChEBI" id="CHEBI:58885"/>
        <dbReference type="ChEBI" id="CHEBI:66914"/>
        <dbReference type="EC" id="5.1.3.2"/>
    </reaction>
</comment>
<comment type="subunit">
    <text evidence="11">Homodimer.</text>
</comment>
<gene>
    <name evidence="13" type="ORF">CAAU_2280</name>
</gene>
<dbReference type="OrthoDB" id="9811743at2"/>
<dbReference type="InterPro" id="IPR005886">
    <property type="entry name" value="UDP_G4E"/>
</dbReference>
<proteinExistence type="inferred from homology"/>
<dbReference type="UniPathway" id="UPA00214"/>
<dbReference type="SUPFAM" id="SSF51735">
    <property type="entry name" value="NAD(P)-binding Rossmann-fold domains"/>
    <property type="match status" value="1"/>
</dbReference>
<dbReference type="InterPro" id="IPR036291">
    <property type="entry name" value="NAD(P)-bd_dom_sf"/>
</dbReference>
<evidence type="ECO:0000256" key="3">
    <source>
        <dbReference type="ARBA" id="ARBA00004947"/>
    </source>
</evidence>
<dbReference type="GO" id="GO:0003978">
    <property type="term" value="F:UDP-glucose 4-epimerase activity"/>
    <property type="evidence" value="ECO:0007669"/>
    <property type="project" value="UniProtKB-UniRule"/>
</dbReference>
<dbReference type="Gene3D" id="3.40.50.720">
    <property type="entry name" value="NAD(P)-binding Rossmann-like Domain"/>
    <property type="match status" value="1"/>
</dbReference>
<comment type="cofactor">
    <cofactor evidence="2 11">
        <name>NAD(+)</name>
        <dbReference type="ChEBI" id="CHEBI:57540"/>
    </cofactor>
</comment>
<dbReference type="GO" id="GO:0033499">
    <property type="term" value="P:galactose catabolic process via UDP-galactose, Leloir pathway"/>
    <property type="evidence" value="ECO:0007669"/>
    <property type="project" value="TreeGrafter"/>
</dbReference>
<evidence type="ECO:0000256" key="7">
    <source>
        <dbReference type="ARBA" id="ARBA00023027"/>
    </source>
</evidence>
<dbReference type="PANTHER" id="PTHR43725:SF53">
    <property type="entry name" value="UDP-ARABINOSE 4-EPIMERASE 1"/>
    <property type="match status" value="1"/>
</dbReference>
<feature type="domain" description="NAD-dependent epimerase/dehydratase" evidence="12">
    <location>
        <begin position="3"/>
        <end position="251"/>
    </location>
</feature>
<keyword evidence="8" id="KW-0299">Galactose metabolism</keyword>
<evidence type="ECO:0000259" key="12">
    <source>
        <dbReference type="Pfam" id="PF01370"/>
    </source>
</evidence>
<evidence type="ECO:0000256" key="2">
    <source>
        <dbReference type="ARBA" id="ARBA00001911"/>
    </source>
</evidence>
<dbReference type="Proteomes" id="UP000007652">
    <property type="component" value="Unassembled WGS sequence"/>
</dbReference>
<protein>
    <recommendedName>
        <fullName evidence="6 11">UDP-glucose 4-epimerase</fullName>
        <ecNumber evidence="5 11">5.1.3.2</ecNumber>
    </recommendedName>
</protein>
<dbReference type="EMBL" id="CAKP01000119">
    <property type="protein sequence ID" value="CCJ34364.1"/>
    <property type="molecule type" value="Genomic_DNA"/>
</dbReference>
<evidence type="ECO:0000313" key="13">
    <source>
        <dbReference type="EMBL" id="CCJ34364.1"/>
    </source>
</evidence>
<name>I7KW81_9CLOT</name>
<dbReference type="Gene3D" id="3.90.25.10">
    <property type="entry name" value="UDP-galactose 4-epimerase, domain 1"/>
    <property type="match status" value="1"/>
</dbReference>
<organism evidence="13 14">
    <name type="scientific">Caloramator australicus RC3</name>
    <dbReference type="NCBI Taxonomy" id="857293"/>
    <lineage>
        <taxon>Bacteria</taxon>
        <taxon>Bacillati</taxon>
        <taxon>Bacillota</taxon>
        <taxon>Clostridia</taxon>
        <taxon>Eubacteriales</taxon>
        <taxon>Clostridiaceae</taxon>
        <taxon>Caloramator</taxon>
    </lineage>
</organism>
<evidence type="ECO:0000256" key="1">
    <source>
        <dbReference type="ARBA" id="ARBA00000083"/>
    </source>
</evidence>
<accession>I7KW81</accession>
<evidence type="ECO:0000256" key="5">
    <source>
        <dbReference type="ARBA" id="ARBA00013189"/>
    </source>
</evidence>
<keyword evidence="7 11" id="KW-0520">NAD</keyword>
<dbReference type="CDD" id="cd05247">
    <property type="entry name" value="UDP_G4E_1_SDR_e"/>
    <property type="match status" value="1"/>
</dbReference>
<dbReference type="Pfam" id="PF01370">
    <property type="entry name" value="Epimerase"/>
    <property type="match status" value="1"/>
</dbReference>
<evidence type="ECO:0000256" key="9">
    <source>
        <dbReference type="ARBA" id="ARBA00023235"/>
    </source>
</evidence>
<evidence type="ECO:0000256" key="8">
    <source>
        <dbReference type="ARBA" id="ARBA00023144"/>
    </source>
</evidence>
<dbReference type="NCBIfam" id="TIGR01179">
    <property type="entry name" value="galE"/>
    <property type="match status" value="1"/>
</dbReference>
<keyword evidence="10 11" id="KW-0119">Carbohydrate metabolism</keyword>
<evidence type="ECO:0000313" key="14">
    <source>
        <dbReference type="Proteomes" id="UP000007652"/>
    </source>
</evidence>
<dbReference type="STRING" id="857293.CAAU_2280"/>
<evidence type="ECO:0000256" key="4">
    <source>
        <dbReference type="ARBA" id="ARBA00007637"/>
    </source>
</evidence>
<comment type="caution">
    <text evidence="13">The sequence shown here is derived from an EMBL/GenBank/DDBJ whole genome shotgun (WGS) entry which is preliminary data.</text>
</comment>
<dbReference type="PANTHER" id="PTHR43725">
    <property type="entry name" value="UDP-GLUCOSE 4-EPIMERASE"/>
    <property type="match status" value="1"/>
</dbReference>
<dbReference type="eggNOG" id="COG1087">
    <property type="taxonomic scope" value="Bacteria"/>
</dbReference>
<comment type="similarity">
    <text evidence="4 11">Belongs to the NAD(P)-dependent epimerase/dehydratase family.</text>
</comment>
<evidence type="ECO:0000256" key="11">
    <source>
        <dbReference type="RuleBase" id="RU366046"/>
    </source>
</evidence>
<keyword evidence="9 11" id="KW-0413">Isomerase</keyword>
<dbReference type="InterPro" id="IPR001509">
    <property type="entry name" value="Epimerase_deHydtase"/>
</dbReference>
<reference evidence="13 14" key="1">
    <citation type="journal article" date="2011" name="J. Bacteriol.">
        <title>Draft genome sequence of Caloramator australicus strain RC3T, a thermoanaerobe from the Great Artesian Basin of Australia.</title>
        <authorList>
            <person name="Ogg C.D."/>
            <person name="Patel B.K.C."/>
        </authorList>
    </citation>
    <scope>NUCLEOTIDE SEQUENCE [LARGE SCALE GENOMIC DNA]</scope>
    <source>
        <strain evidence="13 14">RC3</strain>
    </source>
</reference>
<evidence type="ECO:0000256" key="10">
    <source>
        <dbReference type="ARBA" id="ARBA00023277"/>
    </source>
</evidence>
<evidence type="ECO:0000256" key="6">
    <source>
        <dbReference type="ARBA" id="ARBA00018569"/>
    </source>
</evidence>
<dbReference type="EC" id="5.1.3.2" evidence="5 11"/>
<dbReference type="AlphaFoldDB" id="I7KW81"/>
<keyword evidence="14" id="KW-1185">Reference proteome</keyword>